<dbReference type="GO" id="GO:0051301">
    <property type="term" value="P:cell division"/>
    <property type="evidence" value="ECO:0007669"/>
    <property type="project" value="UniProtKB-KW"/>
</dbReference>
<comment type="pathway">
    <text evidence="2 14">Cell wall biogenesis; peptidoglycan biosynthesis.</text>
</comment>
<evidence type="ECO:0000256" key="4">
    <source>
        <dbReference type="ARBA" id="ARBA00022490"/>
    </source>
</evidence>
<evidence type="ECO:0000259" key="16">
    <source>
        <dbReference type="Pfam" id="PF02875"/>
    </source>
</evidence>
<dbReference type="Pfam" id="PF02875">
    <property type="entry name" value="Mur_ligase_C"/>
    <property type="match status" value="1"/>
</dbReference>
<dbReference type="InterPro" id="IPR013221">
    <property type="entry name" value="Mur_ligase_cen"/>
</dbReference>
<accession>A0AAW8NGJ9</accession>
<dbReference type="GO" id="GO:0071555">
    <property type="term" value="P:cell wall organization"/>
    <property type="evidence" value="ECO:0007669"/>
    <property type="project" value="UniProtKB-KW"/>
</dbReference>
<evidence type="ECO:0000256" key="7">
    <source>
        <dbReference type="ARBA" id="ARBA00022741"/>
    </source>
</evidence>
<evidence type="ECO:0000259" key="15">
    <source>
        <dbReference type="Pfam" id="PF01225"/>
    </source>
</evidence>
<evidence type="ECO:0000256" key="9">
    <source>
        <dbReference type="ARBA" id="ARBA00022960"/>
    </source>
</evidence>
<dbReference type="Proteomes" id="UP001262032">
    <property type="component" value="Unassembled WGS sequence"/>
</dbReference>
<keyword evidence="11 14" id="KW-0131">Cell cycle</keyword>
<feature type="domain" description="Mur ligase central" evidence="17">
    <location>
        <begin position="117"/>
        <end position="295"/>
    </location>
</feature>
<evidence type="ECO:0000256" key="2">
    <source>
        <dbReference type="ARBA" id="ARBA00004752"/>
    </source>
</evidence>
<proteinExistence type="inferred from homology"/>
<name>A0AAW8NGJ9_PSEOX</name>
<keyword evidence="4 14" id="KW-0963">Cytoplasm</keyword>
<dbReference type="SUPFAM" id="SSF53244">
    <property type="entry name" value="MurD-like peptide ligases, peptide-binding domain"/>
    <property type="match status" value="1"/>
</dbReference>
<dbReference type="SUPFAM" id="SSF51984">
    <property type="entry name" value="MurCD N-terminal domain"/>
    <property type="match status" value="1"/>
</dbReference>
<dbReference type="SUPFAM" id="SSF53623">
    <property type="entry name" value="MurD-like peptide ligases, catalytic domain"/>
    <property type="match status" value="1"/>
</dbReference>
<dbReference type="Gene3D" id="3.40.1190.10">
    <property type="entry name" value="Mur-like, catalytic domain"/>
    <property type="match status" value="1"/>
</dbReference>
<dbReference type="EC" id="6.3.2.8" evidence="3 14"/>
<comment type="catalytic activity">
    <reaction evidence="13 14">
        <text>UDP-N-acetyl-alpha-D-muramate + L-alanine + ATP = UDP-N-acetyl-alpha-D-muramoyl-L-alanine + ADP + phosphate + H(+)</text>
        <dbReference type="Rhea" id="RHEA:23372"/>
        <dbReference type="ChEBI" id="CHEBI:15378"/>
        <dbReference type="ChEBI" id="CHEBI:30616"/>
        <dbReference type="ChEBI" id="CHEBI:43474"/>
        <dbReference type="ChEBI" id="CHEBI:57972"/>
        <dbReference type="ChEBI" id="CHEBI:70757"/>
        <dbReference type="ChEBI" id="CHEBI:83898"/>
        <dbReference type="ChEBI" id="CHEBI:456216"/>
        <dbReference type="EC" id="6.3.2.8"/>
    </reaction>
</comment>
<feature type="domain" description="Mur ligase N-terminal catalytic" evidence="15">
    <location>
        <begin position="15"/>
        <end position="110"/>
    </location>
</feature>
<dbReference type="InterPro" id="IPR000713">
    <property type="entry name" value="Mur_ligase_N"/>
</dbReference>
<dbReference type="Gene3D" id="3.40.50.720">
    <property type="entry name" value="NAD(P)-binding Rossmann-like Domain"/>
    <property type="match status" value="1"/>
</dbReference>
<evidence type="ECO:0000256" key="14">
    <source>
        <dbReference type="HAMAP-Rule" id="MF_00046"/>
    </source>
</evidence>
<gene>
    <name evidence="14" type="primary">murC</name>
    <name evidence="18" type="ORF">J2X12_003637</name>
</gene>
<evidence type="ECO:0000256" key="3">
    <source>
        <dbReference type="ARBA" id="ARBA00012211"/>
    </source>
</evidence>
<dbReference type="RefSeq" id="WP_310113900.1">
    <property type="nucleotide sequence ID" value="NZ_JAVDTN010000016.1"/>
</dbReference>
<organism evidence="18 19">
    <name type="scientific">Pseudarthrobacter oxydans</name>
    <name type="common">Arthrobacter oxydans</name>
    <dbReference type="NCBI Taxonomy" id="1671"/>
    <lineage>
        <taxon>Bacteria</taxon>
        <taxon>Bacillati</taxon>
        <taxon>Actinomycetota</taxon>
        <taxon>Actinomycetes</taxon>
        <taxon>Micrococcales</taxon>
        <taxon>Micrococcaceae</taxon>
        <taxon>Pseudarthrobacter</taxon>
    </lineage>
</organism>
<evidence type="ECO:0000256" key="10">
    <source>
        <dbReference type="ARBA" id="ARBA00022984"/>
    </source>
</evidence>
<evidence type="ECO:0000256" key="11">
    <source>
        <dbReference type="ARBA" id="ARBA00023306"/>
    </source>
</evidence>
<evidence type="ECO:0000256" key="5">
    <source>
        <dbReference type="ARBA" id="ARBA00022598"/>
    </source>
</evidence>
<dbReference type="HAMAP" id="MF_00046">
    <property type="entry name" value="MurC"/>
    <property type="match status" value="1"/>
</dbReference>
<feature type="binding site" evidence="14">
    <location>
        <begin position="119"/>
        <end position="125"/>
    </location>
    <ligand>
        <name>ATP</name>
        <dbReference type="ChEBI" id="CHEBI:30616"/>
    </ligand>
</feature>
<keyword evidence="10 14" id="KW-0573">Peptidoglycan synthesis</keyword>
<dbReference type="GO" id="GO:0009252">
    <property type="term" value="P:peptidoglycan biosynthetic process"/>
    <property type="evidence" value="ECO:0007669"/>
    <property type="project" value="UniProtKB-UniRule"/>
</dbReference>
<keyword evidence="9 14" id="KW-0133">Cell shape</keyword>
<comment type="caution">
    <text evidence="18">The sequence shown here is derived from an EMBL/GenBank/DDBJ whole genome shotgun (WGS) entry which is preliminary data.</text>
</comment>
<dbReference type="PANTHER" id="PTHR43445:SF3">
    <property type="entry name" value="UDP-N-ACETYLMURAMATE--L-ALANINE LIGASE"/>
    <property type="match status" value="1"/>
</dbReference>
<comment type="subcellular location">
    <subcellularLocation>
        <location evidence="1 14">Cytoplasm</location>
    </subcellularLocation>
</comment>
<protein>
    <recommendedName>
        <fullName evidence="3 14">UDP-N-acetylmuramate--L-alanine ligase</fullName>
        <ecNumber evidence="3 14">6.3.2.8</ecNumber>
    </recommendedName>
    <alternativeName>
        <fullName evidence="14">UDP-N-acetylmuramoyl-L-alanine synthetase</fullName>
    </alternativeName>
</protein>
<dbReference type="NCBIfam" id="TIGR01082">
    <property type="entry name" value="murC"/>
    <property type="match status" value="1"/>
</dbReference>
<dbReference type="GO" id="GO:0008360">
    <property type="term" value="P:regulation of cell shape"/>
    <property type="evidence" value="ECO:0007669"/>
    <property type="project" value="UniProtKB-KW"/>
</dbReference>
<evidence type="ECO:0000256" key="13">
    <source>
        <dbReference type="ARBA" id="ARBA00047833"/>
    </source>
</evidence>
<keyword evidence="5 14" id="KW-0436">Ligase</keyword>
<dbReference type="InterPro" id="IPR036615">
    <property type="entry name" value="Mur_ligase_C_dom_sf"/>
</dbReference>
<dbReference type="PANTHER" id="PTHR43445">
    <property type="entry name" value="UDP-N-ACETYLMURAMATE--L-ALANINE LIGASE-RELATED"/>
    <property type="match status" value="1"/>
</dbReference>
<sequence length="458" mass="46608">MNHATIPSLESLGRVHFVGIGGVGMSAVARIMVARGVPVSGSDAKDLPVMADLAAAGARIAVGYASANLGDAQTVVAGSAIRPDNPELVAAREAGLPVLHRSEALAATMGGDTVVTVAGTHGKSTTTSMVTVLLQGAGLDPSFAIGANVPALGVNAAHGSSGIFVAEADESDGSFLNYRPRIAVVTNVEPDHLDHYGTAEAVYESFDRFTALLPADGVLVACADDAGALALAERTRTRGNTRVVLYGTTEGADLVLHDGGPGDVAVSTASGRFPLALQVPGRHNALNAAAAFAVALELGVDPAAAAAALAHFSGASRRFELKGEARGVRVFDDYAHHPTEVRAALAAARSVAGAHKVHVLFQPHLFSRTREFAQEFAEALNLADTALVLDIYPAREDPIPGVTSQLIADHLDSGGRLVNAGDAVSALTAAAADGDIVLTAGAGDVTAYGPRIVEALRG</sequence>
<keyword evidence="12 14" id="KW-0961">Cell wall biogenesis/degradation</keyword>
<dbReference type="EMBL" id="JAVDWN010000016">
    <property type="protein sequence ID" value="MDR7165584.1"/>
    <property type="molecule type" value="Genomic_DNA"/>
</dbReference>
<dbReference type="Pfam" id="PF08245">
    <property type="entry name" value="Mur_ligase_M"/>
    <property type="match status" value="1"/>
</dbReference>
<keyword evidence="8 14" id="KW-0067">ATP-binding</keyword>
<evidence type="ECO:0000256" key="6">
    <source>
        <dbReference type="ARBA" id="ARBA00022618"/>
    </source>
</evidence>
<dbReference type="Gene3D" id="3.90.190.20">
    <property type="entry name" value="Mur ligase, C-terminal domain"/>
    <property type="match status" value="1"/>
</dbReference>
<keyword evidence="6 14" id="KW-0132">Cell division</keyword>
<comment type="similarity">
    <text evidence="14">Belongs to the MurCDEF family.</text>
</comment>
<evidence type="ECO:0000313" key="19">
    <source>
        <dbReference type="Proteomes" id="UP001262032"/>
    </source>
</evidence>
<dbReference type="GeneID" id="97424064"/>
<evidence type="ECO:0000256" key="1">
    <source>
        <dbReference type="ARBA" id="ARBA00004496"/>
    </source>
</evidence>
<comment type="function">
    <text evidence="14">Cell wall formation.</text>
</comment>
<dbReference type="Pfam" id="PF01225">
    <property type="entry name" value="Mur_ligase"/>
    <property type="match status" value="1"/>
</dbReference>
<evidence type="ECO:0000313" key="18">
    <source>
        <dbReference type="EMBL" id="MDR7165584.1"/>
    </source>
</evidence>
<dbReference type="InterPro" id="IPR050061">
    <property type="entry name" value="MurCDEF_pg_biosynth"/>
</dbReference>
<evidence type="ECO:0000256" key="12">
    <source>
        <dbReference type="ARBA" id="ARBA00023316"/>
    </source>
</evidence>
<dbReference type="InterPro" id="IPR005758">
    <property type="entry name" value="UDP-N-AcMur_Ala_ligase_MurC"/>
</dbReference>
<dbReference type="AlphaFoldDB" id="A0AAW8NGJ9"/>
<keyword evidence="7 14" id="KW-0547">Nucleotide-binding</keyword>
<dbReference type="GO" id="GO:0005524">
    <property type="term" value="F:ATP binding"/>
    <property type="evidence" value="ECO:0007669"/>
    <property type="project" value="UniProtKB-UniRule"/>
</dbReference>
<evidence type="ECO:0000259" key="17">
    <source>
        <dbReference type="Pfam" id="PF08245"/>
    </source>
</evidence>
<dbReference type="GO" id="GO:0008763">
    <property type="term" value="F:UDP-N-acetylmuramate-L-alanine ligase activity"/>
    <property type="evidence" value="ECO:0007669"/>
    <property type="project" value="UniProtKB-UniRule"/>
</dbReference>
<feature type="domain" description="Mur ligase C-terminal" evidence="16">
    <location>
        <begin position="317"/>
        <end position="443"/>
    </location>
</feature>
<dbReference type="GO" id="GO:0005737">
    <property type="term" value="C:cytoplasm"/>
    <property type="evidence" value="ECO:0007669"/>
    <property type="project" value="UniProtKB-SubCell"/>
</dbReference>
<dbReference type="InterPro" id="IPR036565">
    <property type="entry name" value="Mur-like_cat_sf"/>
</dbReference>
<dbReference type="InterPro" id="IPR004101">
    <property type="entry name" value="Mur_ligase_C"/>
</dbReference>
<reference evidence="18" key="1">
    <citation type="submission" date="2023-07" db="EMBL/GenBank/DDBJ databases">
        <title>Sorghum-associated microbial communities from plants grown in Nebraska, USA.</title>
        <authorList>
            <person name="Schachtman D."/>
        </authorList>
    </citation>
    <scope>NUCLEOTIDE SEQUENCE</scope>
    <source>
        <strain evidence="18">BE261</strain>
    </source>
</reference>
<evidence type="ECO:0000256" key="8">
    <source>
        <dbReference type="ARBA" id="ARBA00022840"/>
    </source>
</evidence>